<feature type="region of interest" description="Disordered" evidence="6">
    <location>
        <begin position="339"/>
        <end position="465"/>
    </location>
</feature>
<dbReference type="EMBL" id="JAHFZB010000056">
    <property type="protein sequence ID" value="KAK6466553.1"/>
    <property type="molecule type" value="Genomic_DNA"/>
</dbReference>
<feature type="compositionally biased region" description="Low complexity" evidence="6">
    <location>
        <begin position="225"/>
        <end position="237"/>
    </location>
</feature>
<feature type="compositionally biased region" description="Polar residues" evidence="6">
    <location>
        <begin position="375"/>
        <end position="386"/>
    </location>
</feature>
<dbReference type="InterPro" id="IPR052248">
    <property type="entry name" value="Arf-GAP_FG-repeat_protein"/>
</dbReference>
<evidence type="ECO:0000256" key="6">
    <source>
        <dbReference type="SAM" id="MobiDB-lite"/>
    </source>
</evidence>
<dbReference type="PANTHER" id="PTHR46134">
    <property type="entry name" value="DRONGO, ISOFORM F"/>
    <property type="match status" value="1"/>
</dbReference>
<evidence type="ECO:0000256" key="3">
    <source>
        <dbReference type="ARBA" id="ARBA00022771"/>
    </source>
</evidence>
<dbReference type="Pfam" id="PF01412">
    <property type="entry name" value="ArfGap"/>
    <property type="match status" value="1"/>
</dbReference>
<accession>A0ABR0Y1V4</accession>
<dbReference type="PANTHER" id="PTHR46134:SF6">
    <property type="entry name" value="ARF-GAP DOMAIN AND FG REPEAT-CONTAINING PROTEIN 1 ISOFORM X1"/>
    <property type="match status" value="1"/>
</dbReference>
<dbReference type="InterPro" id="IPR038508">
    <property type="entry name" value="ArfGAP_dom_sf"/>
</dbReference>
<feature type="compositionally biased region" description="Low complexity" evidence="6">
    <location>
        <begin position="263"/>
        <end position="283"/>
    </location>
</feature>
<dbReference type="SMART" id="SM00105">
    <property type="entry name" value="ArfGap"/>
    <property type="match status" value="1"/>
</dbReference>
<feature type="domain" description="Arf-GAP" evidence="7">
    <location>
        <begin position="14"/>
        <end position="135"/>
    </location>
</feature>
<evidence type="ECO:0000313" key="9">
    <source>
        <dbReference type="Proteomes" id="UP001369086"/>
    </source>
</evidence>
<feature type="region of interest" description="Disordered" evidence="6">
    <location>
        <begin position="127"/>
        <end position="306"/>
    </location>
</feature>
<gene>
    <name evidence="8" type="ORF">HHUSO_G36269</name>
</gene>
<organism evidence="8 9">
    <name type="scientific">Huso huso</name>
    <name type="common">Beluga</name>
    <name type="synonym">Acipenser huso</name>
    <dbReference type="NCBI Taxonomy" id="61971"/>
    <lineage>
        <taxon>Eukaryota</taxon>
        <taxon>Metazoa</taxon>
        <taxon>Chordata</taxon>
        <taxon>Craniata</taxon>
        <taxon>Vertebrata</taxon>
        <taxon>Euteleostomi</taxon>
        <taxon>Actinopterygii</taxon>
        <taxon>Chondrostei</taxon>
        <taxon>Acipenseriformes</taxon>
        <taxon>Acipenseridae</taxon>
        <taxon>Huso</taxon>
    </lineage>
</organism>
<evidence type="ECO:0000256" key="4">
    <source>
        <dbReference type="ARBA" id="ARBA00022833"/>
    </source>
</evidence>
<dbReference type="Gene3D" id="1.10.220.150">
    <property type="entry name" value="Arf GTPase activating protein"/>
    <property type="match status" value="1"/>
</dbReference>
<proteinExistence type="predicted"/>
<dbReference type="Proteomes" id="UP001369086">
    <property type="component" value="Unassembled WGS sequence"/>
</dbReference>
<keyword evidence="1" id="KW-0479">Metal-binding</keyword>
<feature type="compositionally biased region" description="Polar residues" evidence="6">
    <location>
        <begin position="414"/>
        <end position="426"/>
    </location>
</feature>
<reference evidence="8 9" key="1">
    <citation type="submission" date="2021-05" db="EMBL/GenBank/DDBJ databases">
        <authorList>
            <person name="Zahm M."/>
            <person name="Klopp C."/>
            <person name="Cabau C."/>
            <person name="Kuhl H."/>
            <person name="Suciu R."/>
            <person name="Ciorpac M."/>
            <person name="Holostenco D."/>
            <person name="Gessner J."/>
            <person name="Wuertz S."/>
            <person name="Hohne C."/>
            <person name="Stock M."/>
            <person name="Gislard M."/>
            <person name="Lluch J."/>
            <person name="Milhes M."/>
            <person name="Lampietro C."/>
            <person name="Lopez Roques C."/>
            <person name="Donnadieu C."/>
            <person name="Du K."/>
            <person name="Schartl M."/>
            <person name="Guiguen Y."/>
        </authorList>
    </citation>
    <scope>NUCLEOTIDE SEQUENCE [LARGE SCALE GENOMIC DNA]</scope>
    <source>
        <strain evidence="8">Hh-F2</strain>
        <tissue evidence="8">Blood</tissue>
    </source>
</reference>
<protein>
    <submittedName>
        <fullName evidence="8">Arf-GAP domain and FG repeat-containing protein 1 isoform X2</fullName>
    </submittedName>
</protein>
<name>A0ABR0Y1V4_HUSHU</name>
<keyword evidence="9" id="KW-1185">Reference proteome</keyword>
<evidence type="ECO:0000259" key="7">
    <source>
        <dbReference type="PROSITE" id="PS50115"/>
    </source>
</evidence>
<dbReference type="InterPro" id="IPR037278">
    <property type="entry name" value="ARFGAP/RecO"/>
</dbReference>
<dbReference type="PROSITE" id="PS50115">
    <property type="entry name" value="ARFGAP"/>
    <property type="match status" value="1"/>
</dbReference>
<dbReference type="PRINTS" id="PR00405">
    <property type="entry name" value="REVINTRACTNG"/>
</dbReference>
<evidence type="ECO:0000256" key="2">
    <source>
        <dbReference type="ARBA" id="ARBA00022737"/>
    </source>
</evidence>
<comment type="caution">
    <text evidence="8">The sequence shown here is derived from an EMBL/GenBank/DDBJ whole genome shotgun (WGS) entry which is preliminary data.</text>
</comment>
<feature type="compositionally biased region" description="Polar residues" evidence="6">
    <location>
        <begin position="159"/>
        <end position="173"/>
    </location>
</feature>
<feature type="compositionally biased region" description="Polar residues" evidence="6">
    <location>
        <begin position="456"/>
        <end position="465"/>
    </location>
</feature>
<feature type="compositionally biased region" description="Low complexity" evidence="6">
    <location>
        <begin position="174"/>
        <end position="186"/>
    </location>
</feature>
<evidence type="ECO:0000256" key="5">
    <source>
        <dbReference type="PROSITE-ProRule" id="PRU00288"/>
    </source>
</evidence>
<sequence>MASRKHKDTQEVFSKKVRELAKHTFNRQCCECEQPGVTYVDITVGNFVCTSCSGILRGLNPPHRVKSISMTTFSQQEVEFLQSHGNEFCSRLWLGKFDRCSEVIPDSRDPRRLKDFLQEKYEKKKWAVSQEQARAGTRTPADTGPIWSPALTDKALPSPQGSSAPALSTSRPTLLQSVSLSQPQLSRSWQRAPPGSLTDLRTDAITATLPRPHSYGAPPTNTGHRSPSFPSFDSRSFGPATPGVPSPTGGAVFPALPRPTGRSSSSSSSPCSAHFPSFSKSSSVDLGGMGPSQHASSSPAPSGDKYAPLTELENVFVTTSPVSVPPSGMSEFGSIFRSRLPSSSTPSSSPGVSQSVTSAQSAFPAFSNPFRGAPNPQQSLSPTNPFHKSRADAGDAESSLSAAPSGMFQPAQPPLQNSFLPQQHNGFATFPIPKSMPRPIGKPVSNNPFTGGVFQSGGSSTNPFL</sequence>
<dbReference type="InterPro" id="IPR001164">
    <property type="entry name" value="ArfGAP_dom"/>
</dbReference>
<keyword evidence="4" id="KW-0862">Zinc</keyword>
<evidence type="ECO:0000256" key="1">
    <source>
        <dbReference type="ARBA" id="ARBA00022723"/>
    </source>
</evidence>
<keyword evidence="3 5" id="KW-0863">Zinc-finger</keyword>
<feature type="compositionally biased region" description="Low complexity" evidence="6">
    <location>
        <begin position="341"/>
        <end position="358"/>
    </location>
</feature>
<keyword evidence="2" id="KW-0677">Repeat</keyword>
<evidence type="ECO:0000313" key="8">
    <source>
        <dbReference type="EMBL" id="KAK6466553.1"/>
    </source>
</evidence>
<dbReference type="SUPFAM" id="SSF57863">
    <property type="entry name" value="ArfGap/RecO-like zinc finger"/>
    <property type="match status" value="1"/>
</dbReference>